<keyword evidence="8" id="KW-0472">Membrane</keyword>
<evidence type="ECO:0000313" key="11">
    <source>
        <dbReference type="EMBL" id="PON71711.1"/>
    </source>
</evidence>
<evidence type="ECO:0000256" key="6">
    <source>
        <dbReference type="ARBA" id="ARBA00022989"/>
    </source>
</evidence>
<evidence type="ECO:0000256" key="1">
    <source>
        <dbReference type="ARBA" id="ARBA00004162"/>
    </source>
</evidence>
<accession>A0A2P5DEI8</accession>
<evidence type="ECO:0008006" key="13">
    <source>
        <dbReference type="Google" id="ProtNLM"/>
    </source>
</evidence>
<comment type="similarity">
    <text evidence="9">Belongs to the plant Proton pump-interactor protein family.</text>
</comment>
<evidence type="ECO:0000256" key="4">
    <source>
        <dbReference type="ARBA" id="ARBA00022692"/>
    </source>
</evidence>
<keyword evidence="7 10" id="KW-0175">Coiled coil</keyword>
<feature type="coiled-coil region" evidence="10">
    <location>
        <begin position="241"/>
        <end position="289"/>
    </location>
</feature>
<evidence type="ECO:0000313" key="12">
    <source>
        <dbReference type="Proteomes" id="UP000237105"/>
    </source>
</evidence>
<protein>
    <recommendedName>
        <fullName evidence="13">Proton pump-interactor</fullName>
    </recommendedName>
</protein>
<evidence type="ECO:0000256" key="7">
    <source>
        <dbReference type="ARBA" id="ARBA00023054"/>
    </source>
</evidence>
<keyword evidence="3" id="KW-1003">Cell membrane</keyword>
<keyword evidence="4" id="KW-0812">Transmembrane</keyword>
<dbReference type="EMBL" id="JXTB01000043">
    <property type="protein sequence ID" value="PON71711.1"/>
    <property type="molecule type" value="Genomic_DNA"/>
</dbReference>
<evidence type="ECO:0000256" key="8">
    <source>
        <dbReference type="ARBA" id="ARBA00023136"/>
    </source>
</evidence>
<sequence>MEELEANYFLEIQKQVDKFNVLGDIDIACASEQHGLQLHEPKCPKHESPNIKARIIEIEKLIKKLGQEKLEIAQKQQEIMFDRDKIKYGLWDLYHREAGIVYKMAQNWKKLDIFELFLDKLNLANKNDGEDMTKSRLSREELDKHKFHFRIRHGKNNSLANENKLFKLIKAGQQIDVVHSSREEEINDSSWVYRQIRCEKTHKKAPKDRIREIKRLEWYREETIAEAIVQGKIRSSVSSNRKAIRDQMKVLGDELEELRKKNRRVGEEIGSLRRELKAIENEKNCLRNKQWRDINQKKEEAHQCLLKLMKQQADQEPAIFLTFA</sequence>
<evidence type="ECO:0000256" key="5">
    <source>
        <dbReference type="ARBA" id="ARBA00022824"/>
    </source>
</evidence>
<evidence type="ECO:0000256" key="2">
    <source>
        <dbReference type="ARBA" id="ARBA00004389"/>
    </source>
</evidence>
<evidence type="ECO:0000256" key="9">
    <source>
        <dbReference type="ARBA" id="ARBA00038080"/>
    </source>
</evidence>
<proteinExistence type="inferred from homology"/>
<dbReference type="OrthoDB" id="1159798at2759"/>
<keyword evidence="6" id="KW-1133">Transmembrane helix</keyword>
<comment type="caution">
    <text evidence="11">The sequence shown here is derived from an EMBL/GenBank/DDBJ whole genome shotgun (WGS) entry which is preliminary data.</text>
</comment>
<comment type="subcellular location">
    <subcellularLocation>
        <location evidence="1">Cell membrane</location>
        <topology evidence="1">Single-pass membrane protein</topology>
    </subcellularLocation>
    <subcellularLocation>
        <location evidence="2">Endoplasmic reticulum membrane</location>
        <topology evidence="2">Single-pass membrane protein</topology>
    </subcellularLocation>
</comment>
<gene>
    <name evidence="11" type="ORF">PanWU01x14_071660</name>
</gene>
<dbReference type="InterPro" id="IPR055282">
    <property type="entry name" value="PPI1-4"/>
</dbReference>
<evidence type="ECO:0000256" key="3">
    <source>
        <dbReference type="ARBA" id="ARBA00022475"/>
    </source>
</evidence>
<keyword evidence="5" id="KW-0256">Endoplasmic reticulum</keyword>
<dbReference type="Proteomes" id="UP000237105">
    <property type="component" value="Unassembled WGS sequence"/>
</dbReference>
<reference evidence="12" key="1">
    <citation type="submission" date="2016-06" db="EMBL/GenBank/DDBJ databases">
        <title>Parallel loss of symbiosis genes in relatives of nitrogen-fixing non-legume Parasponia.</title>
        <authorList>
            <person name="Van Velzen R."/>
            <person name="Holmer R."/>
            <person name="Bu F."/>
            <person name="Rutten L."/>
            <person name="Van Zeijl A."/>
            <person name="Liu W."/>
            <person name="Santuari L."/>
            <person name="Cao Q."/>
            <person name="Sharma T."/>
            <person name="Shen D."/>
            <person name="Roswanjaya Y."/>
            <person name="Wardhani T."/>
            <person name="Kalhor M.S."/>
            <person name="Jansen J."/>
            <person name="Van den Hoogen J."/>
            <person name="Gungor B."/>
            <person name="Hartog M."/>
            <person name="Hontelez J."/>
            <person name="Verver J."/>
            <person name="Yang W.-C."/>
            <person name="Schijlen E."/>
            <person name="Repin R."/>
            <person name="Schilthuizen M."/>
            <person name="Schranz E."/>
            <person name="Heidstra R."/>
            <person name="Miyata K."/>
            <person name="Fedorova E."/>
            <person name="Kohlen W."/>
            <person name="Bisseling T."/>
            <person name="Smit S."/>
            <person name="Geurts R."/>
        </authorList>
    </citation>
    <scope>NUCLEOTIDE SEQUENCE [LARGE SCALE GENOMIC DNA]</scope>
    <source>
        <strain evidence="12">cv. WU1-14</strain>
    </source>
</reference>
<name>A0A2P5DEI8_PARAD</name>
<dbReference type="GO" id="GO:0005789">
    <property type="term" value="C:endoplasmic reticulum membrane"/>
    <property type="evidence" value="ECO:0007669"/>
    <property type="project" value="UniProtKB-SubCell"/>
</dbReference>
<organism evidence="11 12">
    <name type="scientific">Parasponia andersonii</name>
    <name type="common">Sponia andersonii</name>
    <dbReference type="NCBI Taxonomy" id="3476"/>
    <lineage>
        <taxon>Eukaryota</taxon>
        <taxon>Viridiplantae</taxon>
        <taxon>Streptophyta</taxon>
        <taxon>Embryophyta</taxon>
        <taxon>Tracheophyta</taxon>
        <taxon>Spermatophyta</taxon>
        <taxon>Magnoliopsida</taxon>
        <taxon>eudicotyledons</taxon>
        <taxon>Gunneridae</taxon>
        <taxon>Pentapetalae</taxon>
        <taxon>rosids</taxon>
        <taxon>fabids</taxon>
        <taxon>Rosales</taxon>
        <taxon>Cannabaceae</taxon>
        <taxon>Parasponia</taxon>
    </lineage>
</organism>
<evidence type="ECO:0000256" key="10">
    <source>
        <dbReference type="SAM" id="Coils"/>
    </source>
</evidence>
<dbReference type="AlphaFoldDB" id="A0A2P5DEI8"/>
<dbReference type="PANTHER" id="PTHR32219:SF16">
    <property type="entry name" value="CORE-2_I-BRANCHING BETA-1,6-N-ACETYLGLUCOSAMINYLTRANSFERASE FAMILY PROTEIN"/>
    <property type="match status" value="1"/>
</dbReference>
<keyword evidence="12" id="KW-1185">Reference proteome</keyword>
<dbReference type="PANTHER" id="PTHR32219">
    <property type="entry name" value="RNA-BINDING PROTEIN YLMH-RELATED"/>
    <property type="match status" value="1"/>
</dbReference>
<dbReference type="GO" id="GO:0005886">
    <property type="term" value="C:plasma membrane"/>
    <property type="evidence" value="ECO:0007669"/>
    <property type="project" value="UniProtKB-SubCell"/>
</dbReference>